<sequence length="217" mass="25160">MTMRKPIRSLKMMRPNGRFTRLRLNKTKNKRVEEDLDEDSGECIGAFIDLSINDDDVYFAIDSDDDDDDCEAELEERSGKRAKNSHRDHQETIEEWINDRNVEDPVPEDDPDMLRFQQKMHALIKRITEHASSSDDKETKAWVCSPDSEREMTRGFRTLLMRIDVEELANATLPNIPNKAQQILGREDVKPIDLLSLPQVSGELHIKYPSLMVLKSY</sequence>
<gene>
    <name evidence="1" type="ORF">CEP51_003868</name>
</gene>
<name>A0A428S456_9HYPO</name>
<proteinExistence type="predicted"/>
<accession>A0A428S456</accession>
<comment type="caution">
    <text evidence="1">The sequence shown here is derived from an EMBL/GenBank/DDBJ whole genome shotgun (WGS) entry which is preliminary data.</text>
</comment>
<dbReference type="AlphaFoldDB" id="A0A428S456"/>
<evidence type="ECO:0000313" key="2">
    <source>
        <dbReference type="Proteomes" id="UP000287972"/>
    </source>
</evidence>
<keyword evidence="2" id="KW-1185">Reference proteome</keyword>
<dbReference type="Proteomes" id="UP000287972">
    <property type="component" value="Unassembled WGS sequence"/>
</dbReference>
<organism evidence="1 2">
    <name type="scientific">Fusarium floridanum</name>
    <dbReference type="NCBI Taxonomy" id="1325733"/>
    <lineage>
        <taxon>Eukaryota</taxon>
        <taxon>Fungi</taxon>
        <taxon>Dikarya</taxon>
        <taxon>Ascomycota</taxon>
        <taxon>Pezizomycotina</taxon>
        <taxon>Sordariomycetes</taxon>
        <taxon>Hypocreomycetidae</taxon>
        <taxon>Hypocreales</taxon>
        <taxon>Nectriaceae</taxon>
        <taxon>Fusarium</taxon>
        <taxon>Fusarium solani species complex</taxon>
    </lineage>
</organism>
<protein>
    <submittedName>
        <fullName evidence="1">Uncharacterized protein</fullName>
    </submittedName>
</protein>
<evidence type="ECO:0000313" key="1">
    <source>
        <dbReference type="EMBL" id="RSL84463.1"/>
    </source>
</evidence>
<reference evidence="1 2" key="1">
    <citation type="submission" date="2017-06" db="EMBL/GenBank/DDBJ databases">
        <title>Comparative genomic analysis of Ambrosia Fusariam Clade fungi.</title>
        <authorList>
            <person name="Stajich J.E."/>
            <person name="Carrillo J."/>
            <person name="Kijimoto T."/>
            <person name="Eskalen A."/>
            <person name="O'Donnell K."/>
            <person name="Kasson M."/>
        </authorList>
    </citation>
    <scope>NUCLEOTIDE SEQUENCE [LARGE SCALE GENOMIC DNA]</scope>
    <source>
        <strain evidence="1 2">NRRL62606</strain>
    </source>
</reference>
<dbReference type="EMBL" id="NKCL01000067">
    <property type="protein sequence ID" value="RSL84463.1"/>
    <property type="molecule type" value="Genomic_DNA"/>
</dbReference>